<evidence type="ECO:0000256" key="1">
    <source>
        <dbReference type="SAM" id="SignalP"/>
    </source>
</evidence>
<dbReference type="STRING" id="1314781.A0A165EYR6"/>
<keyword evidence="4" id="KW-1185">Reference proteome</keyword>
<evidence type="ECO:0000313" key="3">
    <source>
        <dbReference type="EMBL" id="KZV87991.1"/>
    </source>
</evidence>
<dbReference type="InterPro" id="IPR038955">
    <property type="entry name" value="PriA/CPL1_fungi"/>
</dbReference>
<dbReference type="OrthoDB" id="439917at2759"/>
<proteinExistence type="predicted"/>
<gene>
    <name evidence="3" type="ORF">EXIGLDRAFT_773127</name>
</gene>
<feature type="signal peptide" evidence="1">
    <location>
        <begin position="1"/>
        <end position="24"/>
    </location>
</feature>
<evidence type="ECO:0000313" key="4">
    <source>
        <dbReference type="Proteomes" id="UP000077266"/>
    </source>
</evidence>
<evidence type="ECO:0000259" key="2">
    <source>
        <dbReference type="Pfam" id="PF21671"/>
    </source>
</evidence>
<feature type="chain" id="PRO_5007857510" description="Protein CPL1-like domain-containing protein" evidence="1">
    <location>
        <begin position="25"/>
        <end position="184"/>
    </location>
</feature>
<organism evidence="3 4">
    <name type="scientific">Exidia glandulosa HHB12029</name>
    <dbReference type="NCBI Taxonomy" id="1314781"/>
    <lineage>
        <taxon>Eukaryota</taxon>
        <taxon>Fungi</taxon>
        <taxon>Dikarya</taxon>
        <taxon>Basidiomycota</taxon>
        <taxon>Agaricomycotina</taxon>
        <taxon>Agaricomycetes</taxon>
        <taxon>Auriculariales</taxon>
        <taxon>Exidiaceae</taxon>
        <taxon>Exidia</taxon>
    </lineage>
</organism>
<dbReference type="PANTHER" id="PTHR35192:SF2">
    <property type="entry name" value="APPLE DOMAIN-CONTAINING PROTEIN"/>
    <property type="match status" value="1"/>
</dbReference>
<dbReference type="InterPro" id="IPR048661">
    <property type="entry name" value="CPL1-like"/>
</dbReference>
<protein>
    <recommendedName>
        <fullName evidence="2">Protein CPL1-like domain-containing protein</fullName>
    </recommendedName>
</protein>
<reference evidence="3 4" key="1">
    <citation type="journal article" date="2016" name="Mol. Biol. Evol.">
        <title>Comparative Genomics of Early-Diverging Mushroom-Forming Fungi Provides Insights into the Origins of Lignocellulose Decay Capabilities.</title>
        <authorList>
            <person name="Nagy L.G."/>
            <person name="Riley R."/>
            <person name="Tritt A."/>
            <person name="Adam C."/>
            <person name="Daum C."/>
            <person name="Floudas D."/>
            <person name="Sun H."/>
            <person name="Yadav J.S."/>
            <person name="Pangilinan J."/>
            <person name="Larsson K.H."/>
            <person name="Matsuura K."/>
            <person name="Barry K."/>
            <person name="Labutti K."/>
            <person name="Kuo R."/>
            <person name="Ohm R.A."/>
            <person name="Bhattacharya S.S."/>
            <person name="Shirouzu T."/>
            <person name="Yoshinaga Y."/>
            <person name="Martin F.M."/>
            <person name="Grigoriev I.V."/>
            <person name="Hibbett D.S."/>
        </authorList>
    </citation>
    <scope>NUCLEOTIDE SEQUENCE [LARGE SCALE GENOMIC DNA]</scope>
    <source>
        <strain evidence="3 4">HHB12029</strain>
    </source>
</reference>
<sequence>MSRILGLTLTLVYIFLLSPFAVLAGSTGQHDTHGSLAELSKALASPDEASAGWGTLAARVRRRQQEALEEKFAQDPSAFLCPPRSVACPLAGDTLPPPRFDAWTKTGYECVDPLQELGNCGGCARTGNGTNCASVHGAYGATCVNGACVVRQCKSGYTFDFEGHCVRPSGYTRRDPIPAIRPVE</sequence>
<dbReference type="EMBL" id="KV426110">
    <property type="protein sequence ID" value="KZV87991.1"/>
    <property type="molecule type" value="Genomic_DNA"/>
</dbReference>
<dbReference type="InParanoid" id="A0A165EYR6"/>
<dbReference type="Proteomes" id="UP000077266">
    <property type="component" value="Unassembled WGS sequence"/>
</dbReference>
<dbReference type="Pfam" id="PF21671">
    <property type="entry name" value="CPL1-like"/>
    <property type="match status" value="1"/>
</dbReference>
<feature type="domain" description="Protein CPL1-like" evidence="2">
    <location>
        <begin position="108"/>
        <end position="163"/>
    </location>
</feature>
<dbReference type="AlphaFoldDB" id="A0A165EYR6"/>
<keyword evidence="1" id="KW-0732">Signal</keyword>
<accession>A0A165EYR6</accession>
<name>A0A165EYR6_EXIGL</name>
<dbReference type="PANTHER" id="PTHR35192">
    <property type="entry name" value="PROTEIN, PUTATIVE-RELATED"/>
    <property type="match status" value="1"/>
</dbReference>